<dbReference type="InterPro" id="IPR036397">
    <property type="entry name" value="RNaseH_sf"/>
</dbReference>
<dbReference type="Gene3D" id="3.30.420.10">
    <property type="entry name" value="Ribonuclease H-like superfamily/Ribonuclease H"/>
    <property type="match status" value="1"/>
</dbReference>
<accession>A0AAN7C2N9</accession>
<sequence>MSALVDVLDGQPTTPPSLYIDLKGVNLGRHGTVSILQIYVLPRRQAYLVDIHLLGERAFSTPSSTTGHTFKGILESEAVPKVFFDVRHDSDAHYSHFGISLAGIQDVQLMELATRDYPRRFVCGLAKCIERGDACLSEEERSAWSAAKAKGRRLFAPECGGSYQVFNERPLSEEIRRYCVQDVSILPRLWASYDAELTEAWERRVREASRERVAASQAPTFIGKGRHMASGPVMIVVIVLDE</sequence>
<dbReference type="Pfam" id="PF01612">
    <property type="entry name" value="DNA_pol_A_exo1"/>
    <property type="match status" value="1"/>
</dbReference>
<keyword evidence="3" id="KW-1185">Reference proteome</keyword>
<dbReference type="SUPFAM" id="SSF53098">
    <property type="entry name" value="Ribonuclease H-like"/>
    <property type="match status" value="1"/>
</dbReference>
<dbReference type="GO" id="GO:0003676">
    <property type="term" value="F:nucleic acid binding"/>
    <property type="evidence" value="ECO:0007669"/>
    <property type="project" value="InterPro"/>
</dbReference>
<name>A0AAN7C2N9_9PEZI</name>
<feature type="domain" description="3'-5' exonuclease" evidence="1">
    <location>
        <begin position="44"/>
        <end position="191"/>
    </location>
</feature>
<protein>
    <recommendedName>
        <fullName evidence="1">3'-5' exonuclease domain-containing protein</fullName>
    </recommendedName>
</protein>
<dbReference type="PANTHER" id="PTHR43040:SF1">
    <property type="entry name" value="RIBONUCLEASE D"/>
    <property type="match status" value="1"/>
</dbReference>
<dbReference type="EMBL" id="MU860500">
    <property type="protein sequence ID" value="KAK4233677.1"/>
    <property type="molecule type" value="Genomic_DNA"/>
</dbReference>
<dbReference type="InterPro" id="IPR012337">
    <property type="entry name" value="RNaseH-like_sf"/>
</dbReference>
<comment type="caution">
    <text evidence="2">The sequence shown here is derived from an EMBL/GenBank/DDBJ whole genome shotgun (WGS) entry which is preliminary data.</text>
</comment>
<dbReference type="GO" id="GO:0006139">
    <property type="term" value="P:nucleobase-containing compound metabolic process"/>
    <property type="evidence" value="ECO:0007669"/>
    <property type="project" value="InterPro"/>
</dbReference>
<dbReference type="InterPro" id="IPR002562">
    <property type="entry name" value="3'-5'_exonuclease_dom"/>
</dbReference>
<organism evidence="2 3">
    <name type="scientific">Achaetomium macrosporum</name>
    <dbReference type="NCBI Taxonomy" id="79813"/>
    <lineage>
        <taxon>Eukaryota</taxon>
        <taxon>Fungi</taxon>
        <taxon>Dikarya</taxon>
        <taxon>Ascomycota</taxon>
        <taxon>Pezizomycotina</taxon>
        <taxon>Sordariomycetes</taxon>
        <taxon>Sordariomycetidae</taxon>
        <taxon>Sordariales</taxon>
        <taxon>Chaetomiaceae</taxon>
        <taxon>Achaetomium</taxon>
    </lineage>
</organism>
<reference evidence="2" key="2">
    <citation type="submission" date="2023-05" db="EMBL/GenBank/DDBJ databases">
        <authorList>
            <consortium name="Lawrence Berkeley National Laboratory"/>
            <person name="Steindorff A."/>
            <person name="Hensen N."/>
            <person name="Bonometti L."/>
            <person name="Westerberg I."/>
            <person name="Brannstrom I.O."/>
            <person name="Guillou S."/>
            <person name="Cros-Aarteil S."/>
            <person name="Calhoun S."/>
            <person name="Haridas S."/>
            <person name="Kuo A."/>
            <person name="Mondo S."/>
            <person name="Pangilinan J."/>
            <person name="Riley R."/>
            <person name="Labutti K."/>
            <person name="Andreopoulos B."/>
            <person name="Lipzen A."/>
            <person name="Chen C."/>
            <person name="Yanf M."/>
            <person name="Daum C."/>
            <person name="Ng V."/>
            <person name="Clum A."/>
            <person name="Ohm R."/>
            <person name="Martin F."/>
            <person name="Silar P."/>
            <person name="Natvig D."/>
            <person name="Lalanne C."/>
            <person name="Gautier V."/>
            <person name="Ament-Velasquez S.L."/>
            <person name="Kruys A."/>
            <person name="Hutchinson M.I."/>
            <person name="Powell A.J."/>
            <person name="Barry K."/>
            <person name="Miller A.N."/>
            <person name="Grigoriev I.V."/>
            <person name="Debuchy R."/>
            <person name="Gladieux P."/>
            <person name="Thoren M.H."/>
            <person name="Johannesson H."/>
        </authorList>
    </citation>
    <scope>NUCLEOTIDE SEQUENCE</scope>
    <source>
        <strain evidence="2">CBS 532.94</strain>
    </source>
</reference>
<dbReference type="PANTHER" id="PTHR43040">
    <property type="entry name" value="RIBONUCLEASE D"/>
    <property type="match status" value="1"/>
</dbReference>
<dbReference type="Proteomes" id="UP001303760">
    <property type="component" value="Unassembled WGS sequence"/>
</dbReference>
<proteinExistence type="predicted"/>
<reference evidence="2" key="1">
    <citation type="journal article" date="2023" name="Mol. Phylogenet. Evol.">
        <title>Genome-scale phylogeny and comparative genomics of the fungal order Sordariales.</title>
        <authorList>
            <person name="Hensen N."/>
            <person name="Bonometti L."/>
            <person name="Westerberg I."/>
            <person name="Brannstrom I.O."/>
            <person name="Guillou S."/>
            <person name="Cros-Aarteil S."/>
            <person name="Calhoun S."/>
            <person name="Haridas S."/>
            <person name="Kuo A."/>
            <person name="Mondo S."/>
            <person name="Pangilinan J."/>
            <person name="Riley R."/>
            <person name="LaButti K."/>
            <person name="Andreopoulos B."/>
            <person name="Lipzen A."/>
            <person name="Chen C."/>
            <person name="Yan M."/>
            <person name="Daum C."/>
            <person name="Ng V."/>
            <person name="Clum A."/>
            <person name="Steindorff A."/>
            <person name="Ohm R.A."/>
            <person name="Martin F."/>
            <person name="Silar P."/>
            <person name="Natvig D.O."/>
            <person name="Lalanne C."/>
            <person name="Gautier V."/>
            <person name="Ament-Velasquez S.L."/>
            <person name="Kruys A."/>
            <person name="Hutchinson M.I."/>
            <person name="Powell A.J."/>
            <person name="Barry K."/>
            <person name="Miller A.N."/>
            <person name="Grigoriev I.V."/>
            <person name="Debuchy R."/>
            <person name="Gladieux P."/>
            <person name="Hiltunen Thoren M."/>
            <person name="Johannesson H."/>
        </authorList>
    </citation>
    <scope>NUCLEOTIDE SEQUENCE</scope>
    <source>
        <strain evidence="2">CBS 532.94</strain>
    </source>
</reference>
<dbReference type="GO" id="GO:0008408">
    <property type="term" value="F:3'-5' exonuclease activity"/>
    <property type="evidence" value="ECO:0007669"/>
    <property type="project" value="InterPro"/>
</dbReference>
<evidence type="ECO:0000259" key="1">
    <source>
        <dbReference type="Pfam" id="PF01612"/>
    </source>
</evidence>
<evidence type="ECO:0000313" key="2">
    <source>
        <dbReference type="EMBL" id="KAK4233677.1"/>
    </source>
</evidence>
<dbReference type="AlphaFoldDB" id="A0AAN7C2N9"/>
<gene>
    <name evidence="2" type="ORF">C8A03DRAFT_47835</name>
</gene>
<evidence type="ECO:0000313" key="3">
    <source>
        <dbReference type="Proteomes" id="UP001303760"/>
    </source>
</evidence>